<evidence type="ECO:0000313" key="1">
    <source>
        <dbReference type="EMBL" id="KAJ3989184.1"/>
    </source>
</evidence>
<dbReference type="EMBL" id="MU801900">
    <property type="protein sequence ID" value="KAJ3989184.1"/>
    <property type="molecule type" value="Genomic_DNA"/>
</dbReference>
<dbReference type="AlphaFoldDB" id="A0AA38UXJ8"/>
<evidence type="ECO:0000313" key="2">
    <source>
        <dbReference type="Proteomes" id="UP001163850"/>
    </source>
</evidence>
<comment type="caution">
    <text evidence="1">The sequence shown here is derived from an EMBL/GenBank/DDBJ whole genome shotgun (WGS) entry which is preliminary data.</text>
</comment>
<protein>
    <submittedName>
        <fullName evidence="1">Uncharacterized protein</fullName>
    </submittedName>
</protein>
<dbReference type="Proteomes" id="UP001163850">
    <property type="component" value="Unassembled WGS sequence"/>
</dbReference>
<sequence>MSVILTAQVNSNIHTSAPVRYASLHFPPHLLLTLTAMIAALSPLVELLVDFYSKLLLVTLSDLYTSTHLSSFSSLASTKQTRLIILEDPMFFQITPSRLLALLHLGASLLWVSASPLPDLNADVAQYKRRADSSVVDQLTKRSVQVDVDVVIDGYGKSEHWFVDVGPTLFQAGTRDPSTMNKFKSKLTTSHYDWDKVKNQLSSSHKIIPLGKATFKNSADQKAAFTKVAGIKMRAAAAVKGGNCLDYITDVLDLLEQEGHITAAVVDAYKKEYDDNYTRVSKAVWGVDLQP</sequence>
<reference evidence="1" key="1">
    <citation type="submission" date="2022-08" db="EMBL/GenBank/DDBJ databases">
        <authorList>
            <consortium name="DOE Joint Genome Institute"/>
            <person name="Min B."/>
            <person name="Riley R."/>
            <person name="Sierra-Patev S."/>
            <person name="Naranjo-Ortiz M."/>
            <person name="Looney B."/>
            <person name="Konkel Z."/>
            <person name="Slot J.C."/>
            <person name="Sakamoto Y."/>
            <person name="Steenwyk J.L."/>
            <person name="Rokas A."/>
            <person name="Carro J."/>
            <person name="Camarero S."/>
            <person name="Ferreira P."/>
            <person name="Molpeceres G."/>
            <person name="Ruiz-Duenas F.J."/>
            <person name="Serrano A."/>
            <person name="Henrissat B."/>
            <person name="Drula E."/>
            <person name="Hughes K.W."/>
            <person name="Mata J.L."/>
            <person name="Ishikawa N.K."/>
            <person name="Vargas-Isla R."/>
            <person name="Ushijima S."/>
            <person name="Smith C.A."/>
            <person name="Ahrendt S."/>
            <person name="Andreopoulos W."/>
            <person name="He G."/>
            <person name="Labutti K."/>
            <person name="Lipzen A."/>
            <person name="Ng V."/>
            <person name="Sandor L."/>
            <person name="Barry K."/>
            <person name="Martinez A.T."/>
            <person name="Xiao Y."/>
            <person name="Gibbons J.G."/>
            <person name="Terashima K."/>
            <person name="Hibbett D.S."/>
            <person name="Grigoriev I.V."/>
        </authorList>
    </citation>
    <scope>NUCLEOTIDE SEQUENCE</scope>
    <source>
        <strain evidence="1">TFB7829</strain>
    </source>
</reference>
<proteinExistence type="predicted"/>
<name>A0AA38UXJ8_9AGAR</name>
<gene>
    <name evidence="1" type="ORF">F5890DRAFT_1549821</name>
</gene>
<accession>A0AA38UXJ8</accession>
<organism evidence="1 2">
    <name type="scientific">Lentinula detonsa</name>
    <dbReference type="NCBI Taxonomy" id="2804962"/>
    <lineage>
        <taxon>Eukaryota</taxon>
        <taxon>Fungi</taxon>
        <taxon>Dikarya</taxon>
        <taxon>Basidiomycota</taxon>
        <taxon>Agaricomycotina</taxon>
        <taxon>Agaricomycetes</taxon>
        <taxon>Agaricomycetidae</taxon>
        <taxon>Agaricales</taxon>
        <taxon>Marasmiineae</taxon>
        <taxon>Omphalotaceae</taxon>
        <taxon>Lentinula</taxon>
    </lineage>
</organism>